<accession>A0A433SE45</accession>
<dbReference type="PROSITE" id="PS51208">
    <property type="entry name" value="AUTOTRANSPORTER"/>
    <property type="match status" value="1"/>
</dbReference>
<organism evidence="3 4">
    <name type="scientific">Saezia sanguinis</name>
    <dbReference type="NCBI Taxonomy" id="1965230"/>
    <lineage>
        <taxon>Bacteria</taxon>
        <taxon>Pseudomonadati</taxon>
        <taxon>Pseudomonadota</taxon>
        <taxon>Betaproteobacteria</taxon>
        <taxon>Burkholderiales</taxon>
        <taxon>Saeziaceae</taxon>
        <taxon>Saezia</taxon>
    </lineage>
</organism>
<dbReference type="PANTHER" id="PTHR35037:SF3">
    <property type="entry name" value="C-TERMINAL REGION OF AIDA-LIKE PROTEIN"/>
    <property type="match status" value="1"/>
</dbReference>
<keyword evidence="3" id="KW-0645">Protease</keyword>
<gene>
    <name evidence="3" type="ORF">CUZ56_00959</name>
</gene>
<comment type="caution">
    <text evidence="3">The sequence shown here is derived from an EMBL/GenBank/DDBJ whole genome shotgun (WGS) entry which is preliminary data.</text>
</comment>
<dbReference type="InterPro" id="IPR012332">
    <property type="entry name" value="Autotransporter_pectin_lyase_C"/>
</dbReference>
<dbReference type="InterPro" id="IPR013425">
    <property type="entry name" value="Autotrns_rpt"/>
</dbReference>
<feature type="domain" description="Autotransporter" evidence="2">
    <location>
        <begin position="3277"/>
        <end position="3553"/>
    </location>
</feature>
<dbReference type="EMBL" id="PQSP01000002">
    <property type="protein sequence ID" value="RUS67021.1"/>
    <property type="molecule type" value="Genomic_DNA"/>
</dbReference>
<dbReference type="OrthoDB" id="5760545at2"/>
<evidence type="ECO:0000313" key="3">
    <source>
        <dbReference type="EMBL" id="RUS67021.1"/>
    </source>
</evidence>
<evidence type="ECO:0000259" key="2">
    <source>
        <dbReference type="PROSITE" id="PS51208"/>
    </source>
</evidence>
<dbReference type="Pfam" id="PF12951">
    <property type="entry name" value="PATR"/>
    <property type="match status" value="23"/>
</dbReference>
<dbReference type="PANTHER" id="PTHR35037">
    <property type="entry name" value="C-TERMINAL REGION OF AIDA-LIKE PROTEIN"/>
    <property type="match status" value="1"/>
</dbReference>
<dbReference type="NCBIfam" id="TIGR02601">
    <property type="entry name" value="autotrns_rpt"/>
    <property type="match status" value="19"/>
</dbReference>
<dbReference type="InterPro" id="IPR024973">
    <property type="entry name" value="ESPR"/>
</dbReference>
<dbReference type="InterPro" id="IPR005546">
    <property type="entry name" value="Autotransporte_beta"/>
</dbReference>
<dbReference type="InterPro" id="IPR011050">
    <property type="entry name" value="Pectin_lyase_fold/virulence"/>
</dbReference>
<dbReference type="InterPro" id="IPR051551">
    <property type="entry name" value="Autotransporter_adhesion"/>
</dbReference>
<dbReference type="Gene3D" id="2.160.20.20">
    <property type="match status" value="6"/>
</dbReference>
<keyword evidence="3" id="KW-0378">Hydrolase</keyword>
<dbReference type="GO" id="GO:0006508">
    <property type="term" value="P:proteolysis"/>
    <property type="evidence" value="ECO:0007669"/>
    <property type="project" value="UniProtKB-KW"/>
</dbReference>
<reference evidence="3 4" key="1">
    <citation type="submission" date="2018-01" db="EMBL/GenBank/DDBJ databases">
        <title>Saezia sanguinis gen. nov., sp. nov., in the order Burkholderiales isolated from human blood.</title>
        <authorList>
            <person name="Medina-Pascual M.J."/>
            <person name="Valdezate S."/>
            <person name="Monzon S."/>
            <person name="Cuesta I."/>
            <person name="Carrasco G."/>
            <person name="Villalon P."/>
            <person name="Saez-Nieto J.A."/>
        </authorList>
    </citation>
    <scope>NUCLEOTIDE SEQUENCE [LARGE SCALE GENOMIC DNA]</scope>
    <source>
        <strain evidence="3 4">CNM695-12</strain>
    </source>
</reference>
<dbReference type="Pfam" id="PF13018">
    <property type="entry name" value="ESPR"/>
    <property type="match status" value="1"/>
</dbReference>
<proteinExistence type="predicted"/>
<name>A0A433SE45_9BURK</name>
<evidence type="ECO:0000256" key="1">
    <source>
        <dbReference type="ARBA" id="ARBA00022729"/>
    </source>
</evidence>
<dbReference type="Proteomes" id="UP000286947">
    <property type="component" value="Unassembled WGS sequence"/>
</dbReference>
<evidence type="ECO:0000313" key="4">
    <source>
        <dbReference type="Proteomes" id="UP000286947"/>
    </source>
</evidence>
<sequence>MNCIYRVVWNHSLGCFQVVSELAKGRSKNKSSRTSADKPLRSRLQRFTLSTLGAVFMLGSSGAWADSYWNAEGGVGNLEGGSGTWSTTSDVWTDSTASTPNTAMGSADNAIFAGNTAGTVTISGTVEATGLSFLLDGYTLIGGTLTLVSDGVSPQSAVDVGAGNTAIIQSVIAGSNGLDKTGSGILELTGSNTYTGGTTVSAGRLKGNASSLRGAIVNNAELEFNQTANGTFASTSSVTGTGNIYKTGSGTLTLQGSWTTTGSGSTQIQDGTLTSVAGALQGNVVNNATLVLNSYSSSGTYTLTGDISGNGQVVKNTTGTYILVGNNSYSGGTVINNGTLQGDVNSLQGAITFADSTSSKGLTFAQGSDGVFSGNITSQGTGSSNTVTKNGAGVLTLLGTGTVTDYKGNVVLNAGGLTAGNASGLLQGASYAVNGGVLNLNGHALLAAGLSSGTSSNGAVALSSGANLTIELASGTSTYYGNVTGNGALIKTGVGNQILSGLYGGVASHSGGTQIQGGTLTSVAGALQGNVVNNATLVLDSYSSSYTYTLTGDISGNGQVVKNTTGTYILVGNNSYSGGTAINNGTLQGDANSLQGAITFADNANNKGLTFAQGSDGVFSGNIISLGANASYSTVAKNGIGTLTFSGDNTSYEGKINLNAGALVGSASSLHSAEINVAAGTRLEFNQVADGLYAGNLNGNYANASLDKTGAGSLVLNGTAGTFNGQTTVYGGALLVGADTTDSAAKLAGAITVNSGATLGGHGSVGTTGKTVTVEAGGILAPGNNSSIAGAVIGTLTVEGNLVLAQGSRLQFDFDAPGASALIAGASDSVYVKGDLTLDGTVLDITDVANFGKGLYRLFDYDGTLTTTNGGILLGTVPSGNRVQIQYLAGDKQINLVNDTDGVVFWNANGLASTSRLGGGTGTWVQNATNWADHKGNPGVMDPFPGFAVFGGDVGTVTIDNSQGDIQATGMQFAVDGYIMDGQALTLVSGDDGEIRVGDGSAAASTYVATIRNEIAGSQTVQKTGAGTLILTGSNSYTGGIIVADGTLQGNTSSLLGDIENNATLVFDQGILGNFYGDISGTGSLTKQGAGELILQGANTYAGVTTVNAGTLTAGSTTALAQNGAYAINNTGQLNLSGHSLTMSSLSGNGGTVTLAGAALTVNQTGNTSYAGNIEGAGSFTKNGSGSLTLSGSNSYTGPTTLSGGTLTAGSASAFVNNGAYVVNAGTLNLGGYDLTMSSLSGTGGEVRLDSATLTVNQATDTTFAGNLRNASGTAADTVFIKQGAGTLTLTGNNNSYYSGKTWLQDGTLRAGSTNAFSSSSAYEITGGILHTGGYNVSIGTLSGTGGTLNISGGSLSIYQQADGAYAGAVAGSGTLSKQGTGLLVLNGSNTHTGAVSVNAGTLQAGNAGALSQNVAYTVNGGTLDMNDYALTMSSLSSSTGATGIIDMGSAQLTVNQSGNTDYYGTVTGTGAFVKQGNGALALNGVNTYTGNTTVSGGTLIVGSTNIYASAQLNSANVTVQNNATLRGHGTVNGNVLVNSGGHLAPGGSRTDTALFTINGDLTLAQGSVLDFSFKNIGVNDQVYVDGDLTLNGTTLNVADAGGFGPGLYRLFDYSGTLQQSNGGILFGTSPAGYDLDLQYLVGQINLISTADGTLNFWNAQGTAGSAVVGGSGTWSKDAQVWSDKDGYSKDAMNPYPGFAIFDQTAGTVTLSDADGQVQASGLQFATSGYVLQGTSLELVSGSNAEIRVGDGSAASAGYTATIGSEIKGTEGLQKTGAGTLILTGNNTYTGNTVVNAGTLQGNTDSIRNNVVNQAKLVFDQAAAGTFAGNISGAGEFAKEGAGTLLLTGNNTYTGKTVIDNGTLQAGGSQALVSGRYELNNTGALDLNDYNLTMTSLSGAAGTTIDLGSAQLTVNTSGQSMYSGTMIGTGNLIKSGAGNLLLDGVSSYSGGTVVQSGALIVGSTSAMSSARAGSAGAAFTVNNAASLGGFGTVAGNVEIRSGGVLTPGYSGIGQLNIDGSLTLQAGSILNFDFGAAGMNDQVAVSGDVTLNGTSVLNINDNGSFASGIYNLISYTGTKYGTGVIDAAAGTVPSGYTVEVKNSTGLIYLESSYNGGPLNYWNPLASTNANNMGGNGTWSTTSQTWSDAAASVTQAMYPQPGFAIFKDNQGAVTVSGSGVAATGMQFLVNYTLMGDTLTLASNGSGQQSAIRTGDGTASVTPHVAINNVIAGTNGLDKQDAGTLYLTANNTFSGGVSVTGGVLSVGQDSNLGAASNAVALKGGTLEVTGGFASARNVAVTGTTSAIRTAGAGATLTLNGNVTGAGALTKDGAGTLVLNGNNTYSGATTVAAGTLRAGSSTGFTQNAEYVVNGGVLDLNDFALTASGLSGAGGQIDLGSAALTVDQSTTASFAGDIQGTGSLTKTGAGALTLSGNNTYSGVTTVTGGTLQAGSSTGLAQNTAYVVNGGMLSLNNYALNVSDLSGTGGHIDLGSALLTVDQSTMTSYAGIIEGTGGLTHAGTGTLTLNGVNTYTGNTTINAGTLIVGDSTHQTARIVGGVHVNSGATLGGFGRVGDTGNDVIVASGGRLSPGAGTGSIGQLTVAGDLNLQSGSIVDLDFAAASSIPSNDYISVAGELTLGGSTLNIHNTGSFGTGVYAIMGYGTLNGSISNITIGSTGGANPSYLSLSNQSNEIYLNNINNGVALNYWNAAGSTGNLVGGDGVWSSGAAVWTDATASVANGNMVPQPGFAVFGGSQAGNVTVSGNIQTLGMQFLTDGYVLNGGAADSLILEKEAGQSYGRIVVGTNSNASAGYSATINTVIAGIDGLQKEGAGKLILTGNNTYTGGTVIAQGVLQGNAQSIRGDVLNYAELVFDQVADATFANNITGTGNLTKEGAGVLTLSGSNTYSGDTLVNHGTLQAGGANALAQGHYSISSTGTLDLNGYDLTMNSLSGDAGAVVDLGSAELTIDHTKDSTFNGTIVGAGSAVKTGSYTLILDGVGNHTGGTTVNGGALIVGSTAANSAAQHNSDVTVNSGARLGGHGSIGGHVVLNSGAILAPGNSIGELTVNDITFNAGSIYEFEVNPDGSHDHVNALGTATINGGHVQVLAGAGSWAQENTYTILTAASPLAGTGASKDGAFDSVSSNLVFMTPTLTSDTNHVYLNFARNSISFGDVAYTVNQRHTGWAIDLLGAANPVYQQIVSMDAASARASFDNLSGEAYASTRSALLSNSRYLRSALNNRLLATSDNRSHVFNGSSQLGHQYADASGYSGAASDLQGGAVQASSLGGWVDAWGHDGEIDGDGNATKVDNSGYGFVVGVDTAVGENFRVGIAAGYEHSKMEVNDNRYSTSEADALHLAVYGSTSAGPIDLRGGLSYSYLDIDTDRNVWVGSVSGKNSSSYNAHLFQIFGEGSHTFELTPQFNVTPYLNLAHVYLDTDDAKEGWSYSGLQVEGGSDHVTYTTLGARAQWDVSDKTSLHADLGWQHAFGDTDPQTTNRFMGSWNGFSIQGAPLDRNSAVIGLGVSFRLNDAASLKLGYQGQIGSDASDHGANLRLDVRF</sequence>
<dbReference type="InterPro" id="IPR036709">
    <property type="entry name" value="Autotransporte_beta_dom_sf"/>
</dbReference>
<protein>
    <submittedName>
        <fullName evidence="3">Extracellular serine protease</fullName>
        <ecNumber evidence="3">3.4.21.-</ecNumber>
    </submittedName>
</protein>
<dbReference type="SMART" id="SM00869">
    <property type="entry name" value="Autotransporter"/>
    <property type="match status" value="1"/>
</dbReference>
<dbReference type="SUPFAM" id="SSF51126">
    <property type="entry name" value="Pectin lyase-like"/>
    <property type="match status" value="10"/>
</dbReference>
<keyword evidence="4" id="KW-1185">Reference proteome</keyword>
<dbReference type="SUPFAM" id="SSF103515">
    <property type="entry name" value="Autotransporter"/>
    <property type="match status" value="1"/>
</dbReference>
<dbReference type="RefSeq" id="WP_126978759.1">
    <property type="nucleotide sequence ID" value="NZ_PQSP01000002.1"/>
</dbReference>
<dbReference type="GO" id="GO:0008233">
    <property type="term" value="F:peptidase activity"/>
    <property type="evidence" value="ECO:0007669"/>
    <property type="project" value="UniProtKB-KW"/>
</dbReference>
<keyword evidence="1" id="KW-0732">Signal</keyword>
<dbReference type="EC" id="3.4.21.-" evidence="3"/>